<keyword evidence="4" id="KW-1185">Reference proteome</keyword>
<dbReference type="InterPro" id="IPR036770">
    <property type="entry name" value="Ankyrin_rpt-contain_sf"/>
</dbReference>
<dbReference type="InterPro" id="IPR002110">
    <property type="entry name" value="Ankyrin_rpt"/>
</dbReference>
<dbReference type="AlphaFoldDB" id="A0A1W0AAT5"/>
<name>A0A1W0AAT5_9STRA</name>
<protein>
    <submittedName>
        <fullName evidence="3">Uncharacterized protein</fullName>
    </submittedName>
</protein>
<evidence type="ECO:0000256" key="1">
    <source>
        <dbReference type="ARBA" id="ARBA00022737"/>
    </source>
</evidence>
<dbReference type="STRING" id="74557.A0A1W0AAT5"/>
<gene>
    <name evidence="3" type="ORF">THRCLA_00709</name>
</gene>
<dbReference type="PANTHER" id="PTHR24198">
    <property type="entry name" value="ANKYRIN REPEAT AND PROTEIN KINASE DOMAIN-CONTAINING PROTEIN"/>
    <property type="match status" value="1"/>
</dbReference>
<dbReference type="Pfam" id="PF12796">
    <property type="entry name" value="Ank_2"/>
    <property type="match status" value="2"/>
</dbReference>
<dbReference type="SUPFAM" id="SSF48403">
    <property type="entry name" value="Ankyrin repeat"/>
    <property type="match status" value="1"/>
</dbReference>
<evidence type="ECO:0000313" key="4">
    <source>
        <dbReference type="Proteomes" id="UP000243217"/>
    </source>
</evidence>
<reference evidence="3 4" key="1">
    <citation type="journal article" date="2014" name="Genome Biol. Evol.">
        <title>The secreted proteins of Achlya hypogyna and Thraustotheca clavata identify the ancestral oomycete secretome and reveal gene acquisitions by horizontal gene transfer.</title>
        <authorList>
            <person name="Misner I."/>
            <person name="Blouin N."/>
            <person name="Leonard G."/>
            <person name="Richards T.A."/>
            <person name="Lane C.E."/>
        </authorList>
    </citation>
    <scope>NUCLEOTIDE SEQUENCE [LARGE SCALE GENOMIC DNA]</scope>
    <source>
        <strain evidence="3 4">ATCC 34112</strain>
    </source>
</reference>
<accession>A0A1W0AAT5</accession>
<dbReference type="PANTHER" id="PTHR24198:SF165">
    <property type="entry name" value="ANKYRIN REPEAT-CONTAINING PROTEIN-RELATED"/>
    <property type="match status" value="1"/>
</dbReference>
<keyword evidence="1" id="KW-0677">Repeat</keyword>
<dbReference type="OrthoDB" id="341259at2759"/>
<comment type="caution">
    <text evidence="3">The sequence shown here is derived from an EMBL/GenBank/DDBJ whole genome shotgun (WGS) entry which is preliminary data.</text>
</comment>
<proteinExistence type="predicted"/>
<organism evidence="3 4">
    <name type="scientific">Thraustotheca clavata</name>
    <dbReference type="NCBI Taxonomy" id="74557"/>
    <lineage>
        <taxon>Eukaryota</taxon>
        <taxon>Sar</taxon>
        <taxon>Stramenopiles</taxon>
        <taxon>Oomycota</taxon>
        <taxon>Saprolegniomycetes</taxon>
        <taxon>Saprolegniales</taxon>
        <taxon>Achlyaceae</taxon>
        <taxon>Thraustotheca</taxon>
    </lineage>
</organism>
<evidence type="ECO:0000313" key="3">
    <source>
        <dbReference type="EMBL" id="OQS07289.1"/>
    </source>
</evidence>
<dbReference type="Proteomes" id="UP000243217">
    <property type="component" value="Unassembled WGS sequence"/>
</dbReference>
<sequence length="339" mass="38049">MVKDKSMNDEIVIQEFVHDVGATEDNIGAMLLNVIKDADMKTLYENLNGKSPKECLLTLMNWLHKWQQEYQCVMESLLQYIETTNNGQEHEENAEEIKEMDVEAKEILNGFEILTLELLKECKDATQVDAMDDMGWTLLMQAANFGSIAFVQKLLENHASPSIRQHQKQNGMHALARAVDVGHLNVVELLTTADTINAVFEYSNQDEEESEVEMHTPLTLACRHGHEDIVHFFLSQSILDVNQHLPESGDTALHIATCFDHYDLVQELVKRKDLQINAINTQGYTAVFGCSNADIVQLLLSNGLDALISGNEGETALDLAIALEDEEVAELLDTHISQQ</sequence>
<evidence type="ECO:0000256" key="2">
    <source>
        <dbReference type="ARBA" id="ARBA00023043"/>
    </source>
</evidence>
<keyword evidence="2" id="KW-0040">ANK repeat</keyword>
<dbReference type="EMBL" id="JNBS01000255">
    <property type="protein sequence ID" value="OQS07289.1"/>
    <property type="molecule type" value="Genomic_DNA"/>
</dbReference>
<dbReference type="Gene3D" id="1.25.40.20">
    <property type="entry name" value="Ankyrin repeat-containing domain"/>
    <property type="match status" value="2"/>
</dbReference>
<dbReference type="SMART" id="SM00248">
    <property type="entry name" value="ANK"/>
    <property type="match status" value="5"/>
</dbReference>